<dbReference type="InterPro" id="IPR036397">
    <property type="entry name" value="RNaseH_sf"/>
</dbReference>
<gene>
    <name evidence="1" type="ORF">FF100_22165</name>
</gene>
<dbReference type="SUPFAM" id="SSF53098">
    <property type="entry name" value="Ribonuclease H-like"/>
    <property type="match status" value="1"/>
</dbReference>
<dbReference type="PANTHER" id="PTHR36015">
    <property type="entry name" value="HOLLIDAY JUNCTION RESOLVASE MOC1, CHLOROPLASTIC-RELATED"/>
    <property type="match status" value="1"/>
</dbReference>
<dbReference type="InterPro" id="IPR045290">
    <property type="entry name" value="MOC1-like"/>
</dbReference>
<protein>
    <submittedName>
        <fullName evidence="1">Uncharacterized protein</fullName>
    </submittedName>
</protein>
<dbReference type="Proteomes" id="UP000305267">
    <property type="component" value="Unassembled WGS sequence"/>
</dbReference>
<dbReference type="InterPro" id="IPR012337">
    <property type="entry name" value="RNaseH-like_sf"/>
</dbReference>
<name>A0A5C4LE58_9HYPH</name>
<dbReference type="CDD" id="cd22992">
    <property type="entry name" value="MOC1"/>
    <property type="match status" value="1"/>
</dbReference>
<keyword evidence="2" id="KW-1185">Reference proteome</keyword>
<accession>A0A5C4LE58</accession>
<evidence type="ECO:0000313" key="1">
    <source>
        <dbReference type="EMBL" id="TNC10859.1"/>
    </source>
</evidence>
<dbReference type="Gene3D" id="3.30.420.10">
    <property type="entry name" value="Ribonuclease H-like superfamily/Ribonuclease H"/>
    <property type="match status" value="1"/>
</dbReference>
<reference evidence="1 2" key="1">
    <citation type="submission" date="2019-06" db="EMBL/GenBank/DDBJ databases">
        <title>Genome of Methylobacterium sp. 17Sr1-39.</title>
        <authorList>
            <person name="Seo T."/>
        </authorList>
    </citation>
    <scope>NUCLEOTIDE SEQUENCE [LARGE SCALE GENOMIC DNA]</scope>
    <source>
        <strain evidence="1 2">17Sr1-39</strain>
    </source>
</reference>
<dbReference type="GO" id="GO:0008821">
    <property type="term" value="F:crossover junction DNA endonuclease activity"/>
    <property type="evidence" value="ECO:0007669"/>
    <property type="project" value="InterPro"/>
</dbReference>
<proteinExistence type="predicted"/>
<dbReference type="PANTHER" id="PTHR36015:SF6">
    <property type="entry name" value="HOLLIDAY JUNCTION RESOLVASE MOC1, CHLOROPLASTIC-RELATED"/>
    <property type="match status" value="1"/>
</dbReference>
<evidence type="ECO:0000313" key="2">
    <source>
        <dbReference type="Proteomes" id="UP000305267"/>
    </source>
</evidence>
<dbReference type="GO" id="GO:0003676">
    <property type="term" value="F:nucleic acid binding"/>
    <property type="evidence" value="ECO:0007669"/>
    <property type="project" value="InterPro"/>
</dbReference>
<comment type="caution">
    <text evidence="1">The sequence shown here is derived from an EMBL/GenBank/DDBJ whole genome shotgun (WGS) entry which is preliminary data.</text>
</comment>
<sequence length="148" mass="16060">MPIIHEAMSSGKTVKRVDVLTLAATLKLYPLDLIVIEQVSARPGQGAVSTFSFGHTAGAIGAVAALTGAEIQTVRPATWKRAMGLTAEKDCSRDRAIELSGQAEHFKLKRHHDRAEAYLLAIWGMNSTTITEGESSTNYQEVVKHNDE</sequence>
<dbReference type="EMBL" id="VDDA01000011">
    <property type="protein sequence ID" value="TNC10859.1"/>
    <property type="molecule type" value="Genomic_DNA"/>
</dbReference>
<dbReference type="RefSeq" id="WP_139037933.1">
    <property type="nucleotide sequence ID" value="NZ_VDDA01000011.1"/>
</dbReference>
<dbReference type="AlphaFoldDB" id="A0A5C4LE58"/>
<organism evidence="1 2">
    <name type="scientific">Methylobacterium terricola</name>
    <dbReference type="NCBI Taxonomy" id="2583531"/>
    <lineage>
        <taxon>Bacteria</taxon>
        <taxon>Pseudomonadati</taxon>
        <taxon>Pseudomonadota</taxon>
        <taxon>Alphaproteobacteria</taxon>
        <taxon>Hyphomicrobiales</taxon>
        <taxon>Methylobacteriaceae</taxon>
        <taxon>Methylobacterium</taxon>
    </lineage>
</organism>
<dbReference type="OrthoDB" id="573331at2"/>